<evidence type="ECO:0000256" key="6">
    <source>
        <dbReference type="SAM" id="SignalP"/>
    </source>
</evidence>
<dbReference type="RefSeq" id="WP_019149297.1">
    <property type="nucleotide sequence ID" value="NZ_JBBMFL010000011.1"/>
</dbReference>
<keyword evidence="3 6" id="KW-0732">Signal</keyword>
<dbReference type="Pfam" id="PF14322">
    <property type="entry name" value="SusD-like_3"/>
    <property type="match status" value="1"/>
</dbReference>
<dbReference type="Proteomes" id="UP001460202">
    <property type="component" value="Unassembled WGS sequence"/>
</dbReference>
<name>A0ABV1GZI4_9BACT</name>
<dbReference type="Gene3D" id="1.25.40.390">
    <property type="match status" value="1"/>
</dbReference>
<feature type="signal peptide" evidence="6">
    <location>
        <begin position="1"/>
        <end position="18"/>
    </location>
</feature>
<evidence type="ECO:0000256" key="4">
    <source>
        <dbReference type="ARBA" id="ARBA00023136"/>
    </source>
</evidence>
<evidence type="ECO:0000256" key="2">
    <source>
        <dbReference type="ARBA" id="ARBA00006275"/>
    </source>
</evidence>
<evidence type="ECO:0000313" key="9">
    <source>
        <dbReference type="EMBL" id="MEQ2545348.1"/>
    </source>
</evidence>
<evidence type="ECO:0000259" key="8">
    <source>
        <dbReference type="Pfam" id="PF14322"/>
    </source>
</evidence>
<accession>A0ABV1GZI4</accession>
<evidence type="ECO:0000256" key="5">
    <source>
        <dbReference type="ARBA" id="ARBA00023237"/>
    </source>
</evidence>
<keyword evidence="4" id="KW-0472">Membrane</keyword>
<dbReference type="EMBL" id="JBBMFL010000011">
    <property type="protein sequence ID" value="MEQ2545348.1"/>
    <property type="molecule type" value="Genomic_DNA"/>
</dbReference>
<feature type="domain" description="RagB/SusD" evidence="7">
    <location>
        <begin position="349"/>
        <end position="642"/>
    </location>
</feature>
<reference evidence="9 10" key="1">
    <citation type="submission" date="2024-03" db="EMBL/GenBank/DDBJ databases">
        <title>Human intestinal bacterial collection.</title>
        <authorList>
            <person name="Pauvert C."/>
            <person name="Hitch T.C.A."/>
            <person name="Clavel T."/>
        </authorList>
    </citation>
    <scope>NUCLEOTIDE SEQUENCE [LARGE SCALE GENOMIC DNA]</scope>
    <source>
        <strain evidence="9 10">CLA-KB-H122</strain>
    </source>
</reference>
<dbReference type="Pfam" id="PF07980">
    <property type="entry name" value="SusD_RagB"/>
    <property type="match status" value="1"/>
</dbReference>
<evidence type="ECO:0000256" key="1">
    <source>
        <dbReference type="ARBA" id="ARBA00004442"/>
    </source>
</evidence>
<keyword evidence="10" id="KW-1185">Reference proteome</keyword>
<evidence type="ECO:0000313" key="10">
    <source>
        <dbReference type="Proteomes" id="UP001460202"/>
    </source>
</evidence>
<comment type="caution">
    <text evidence="9">The sequence shown here is derived from an EMBL/GenBank/DDBJ whole genome shotgun (WGS) entry which is preliminary data.</text>
</comment>
<evidence type="ECO:0000259" key="7">
    <source>
        <dbReference type="Pfam" id="PF07980"/>
    </source>
</evidence>
<dbReference type="InterPro" id="IPR011990">
    <property type="entry name" value="TPR-like_helical_dom_sf"/>
</dbReference>
<organism evidence="9 10">
    <name type="scientific">Alistipes intestinihominis</name>
    <dbReference type="NCBI Taxonomy" id="3133172"/>
    <lineage>
        <taxon>Bacteria</taxon>
        <taxon>Pseudomonadati</taxon>
        <taxon>Bacteroidota</taxon>
        <taxon>Bacteroidia</taxon>
        <taxon>Bacteroidales</taxon>
        <taxon>Rikenellaceae</taxon>
        <taxon>Alistipes</taxon>
    </lineage>
</organism>
<feature type="domain" description="SusD-like N-terminal" evidence="8">
    <location>
        <begin position="112"/>
        <end position="230"/>
    </location>
</feature>
<dbReference type="PROSITE" id="PS51257">
    <property type="entry name" value="PROKAR_LIPOPROTEIN"/>
    <property type="match status" value="1"/>
</dbReference>
<keyword evidence="5" id="KW-0998">Cell outer membrane</keyword>
<feature type="chain" id="PRO_5047536533" evidence="6">
    <location>
        <begin position="19"/>
        <end position="642"/>
    </location>
</feature>
<protein>
    <submittedName>
        <fullName evidence="9">RagB/SusD family nutrient uptake outer membrane protein</fullName>
    </submittedName>
</protein>
<sequence>MKKIYAILLSMGVLSAVSSCDYLDVVPDNIATIEIAFNNRSTALNYLSTLYWYIPETGKIGSDPGMDVGDEIWYYGDRSTDFTNTTTFWIAMGRQNTGNPLLDFWNGSNYGKPLFKGLRNCNIFLENISAVKNMTEQEKSQWAAEAKVIKAYLHFYLMRLYGPIPMMKENIPVTADEDEVRVTRDKIDDIFDYCVGLIDECYEALPLRIENPTADMGRLTRPAALAIKAKMLAYAASPFYNGNTAYAGFLNADGEPYFSQTKDIAKWELAAEACREAISCAEEAGHELYEYHNTSSYNLSDEMQLELTNRCKITERWTQELLFAVGGNGIRDLQVLSQPWLEANYSADDRYGNAKNGTVAPTLAVAETFYTKNGVPINEDKEWDYSARYETRQATEAEKYYIQPNYTTAKLHFDREPRFYATLGFDGSSWYGIGKLDDNDMWYIQSKAKQTSGKKSNRNYSVTGYFAKKLVNYRNAMVPASIVIREYPFPIIRLADLYLLCAECLNEASQDKGTPPEDCYYYLDKVRKRAGFPDGVRNDWLKHSTNPTKPESYEGFRDIVRQERMIELALEGQRFWDLRRWDIAVEYLNKPMLGWDIEQDKTEDYNKLRTYYIRNYSYRDNLWPLKDYDLIVNPKLEQNPGW</sequence>
<dbReference type="InterPro" id="IPR033985">
    <property type="entry name" value="SusD-like_N"/>
</dbReference>
<proteinExistence type="inferred from homology"/>
<comment type="subcellular location">
    <subcellularLocation>
        <location evidence="1">Cell outer membrane</location>
    </subcellularLocation>
</comment>
<dbReference type="SUPFAM" id="SSF48452">
    <property type="entry name" value="TPR-like"/>
    <property type="match status" value="1"/>
</dbReference>
<comment type="similarity">
    <text evidence="2">Belongs to the SusD family.</text>
</comment>
<gene>
    <name evidence="9" type="ORF">WMO46_10380</name>
</gene>
<dbReference type="InterPro" id="IPR012944">
    <property type="entry name" value="SusD_RagB_dom"/>
</dbReference>
<evidence type="ECO:0000256" key="3">
    <source>
        <dbReference type="ARBA" id="ARBA00022729"/>
    </source>
</evidence>